<dbReference type="EMBL" id="SGXA01000001">
    <property type="protein sequence ID" value="RZS76036.1"/>
    <property type="molecule type" value="Genomic_DNA"/>
</dbReference>
<dbReference type="Proteomes" id="UP000293874">
    <property type="component" value="Unassembled WGS sequence"/>
</dbReference>
<dbReference type="OrthoDB" id="675660at2"/>
<dbReference type="RefSeq" id="WP_130540357.1">
    <property type="nucleotide sequence ID" value="NZ_CP042431.1"/>
</dbReference>
<proteinExistence type="predicted"/>
<organism evidence="1 2">
    <name type="scientific">Pseudobacter ginsenosidimutans</name>
    <dbReference type="NCBI Taxonomy" id="661488"/>
    <lineage>
        <taxon>Bacteria</taxon>
        <taxon>Pseudomonadati</taxon>
        <taxon>Bacteroidota</taxon>
        <taxon>Chitinophagia</taxon>
        <taxon>Chitinophagales</taxon>
        <taxon>Chitinophagaceae</taxon>
        <taxon>Pseudobacter</taxon>
    </lineage>
</organism>
<keyword evidence="2" id="KW-1185">Reference proteome</keyword>
<name>A0A4Q7N4U0_9BACT</name>
<evidence type="ECO:0000313" key="1">
    <source>
        <dbReference type="EMBL" id="RZS76036.1"/>
    </source>
</evidence>
<protein>
    <submittedName>
        <fullName evidence="1">Uncharacterized protein</fullName>
    </submittedName>
</protein>
<accession>A0A4Q7N4U0</accession>
<dbReference type="AlphaFoldDB" id="A0A4Q7N4U0"/>
<comment type="caution">
    <text evidence="1">The sequence shown here is derived from an EMBL/GenBank/DDBJ whole genome shotgun (WGS) entry which is preliminary data.</text>
</comment>
<gene>
    <name evidence="1" type="ORF">EV199_1912</name>
</gene>
<sequence length="81" mass="9009">MSELEIPVTWKGKDLSFPARLQQTGYTHRILVDVNGVEVALEPDEEKNYRAILVDPDHPDAKKLDAGLIAAIVEVVESVVR</sequence>
<reference evidence="1 2" key="1">
    <citation type="submission" date="2019-02" db="EMBL/GenBank/DDBJ databases">
        <title>Genomic Encyclopedia of Type Strains, Phase IV (KMG-IV): sequencing the most valuable type-strain genomes for metagenomic binning, comparative biology and taxonomic classification.</title>
        <authorList>
            <person name="Goeker M."/>
        </authorList>
    </citation>
    <scope>NUCLEOTIDE SEQUENCE [LARGE SCALE GENOMIC DNA]</scope>
    <source>
        <strain evidence="1 2">DSM 18116</strain>
    </source>
</reference>
<evidence type="ECO:0000313" key="2">
    <source>
        <dbReference type="Proteomes" id="UP000293874"/>
    </source>
</evidence>